<comment type="similarity">
    <text evidence="1">Belongs to the methyltransferase superfamily. L-isoaspartyl/D-aspartyl protein methyltransferase family.</text>
</comment>
<dbReference type="SUPFAM" id="SSF53335">
    <property type="entry name" value="S-adenosyl-L-methionine-dependent methyltransferases"/>
    <property type="match status" value="1"/>
</dbReference>
<dbReference type="Proteomes" id="UP001203410">
    <property type="component" value="Unassembled WGS sequence"/>
</dbReference>
<gene>
    <name evidence="4" type="ORF">LZ496_05090</name>
</gene>
<dbReference type="InterPro" id="IPR029063">
    <property type="entry name" value="SAM-dependent_MTases_sf"/>
</dbReference>
<accession>A0ABT0RT26</accession>
<evidence type="ECO:0000313" key="4">
    <source>
        <dbReference type="EMBL" id="MCL6698158.1"/>
    </source>
</evidence>
<proteinExistence type="inferred from homology"/>
<dbReference type="Pfam" id="PF01135">
    <property type="entry name" value="PCMT"/>
    <property type="match status" value="1"/>
</dbReference>
<dbReference type="PANTHER" id="PTHR11579">
    <property type="entry name" value="PROTEIN-L-ISOASPARTATE O-METHYLTRANSFERASE"/>
    <property type="match status" value="1"/>
</dbReference>
<dbReference type="InterPro" id="IPR000682">
    <property type="entry name" value="PCMT"/>
</dbReference>
<keyword evidence="5" id="KW-1185">Reference proteome</keyword>
<comment type="caution">
    <text evidence="4">The sequence shown here is derived from an EMBL/GenBank/DDBJ whole genome shotgun (WGS) entry which is preliminary data.</text>
</comment>
<reference evidence="4 5" key="1">
    <citation type="submission" date="2022-05" db="EMBL/GenBank/DDBJ databases">
        <authorList>
            <person name="Jo J.-H."/>
            <person name="Im W.-T."/>
        </authorList>
    </citation>
    <scope>NUCLEOTIDE SEQUENCE [LARGE SCALE GENOMIC DNA]</scope>
    <source>
        <strain evidence="4 5">NSE70-1</strain>
    </source>
</reference>
<evidence type="ECO:0000256" key="1">
    <source>
        <dbReference type="ARBA" id="ARBA00005369"/>
    </source>
</evidence>
<dbReference type="Gene3D" id="3.40.50.150">
    <property type="entry name" value="Vaccinia Virus protein VP39"/>
    <property type="match status" value="1"/>
</dbReference>
<evidence type="ECO:0000256" key="3">
    <source>
        <dbReference type="ARBA" id="ARBA00030757"/>
    </source>
</evidence>
<dbReference type="CDD" id="cd02440">
    <property type="entry name" value="AdoMet_MTases"/>
    <property type="match status" value="1"/>
</dbReference>
<evidence type="ECO:0000313" key="5">
    <source>
        <dbReference type="Proteomes" id="UP001203410"/>
    </source>
</evidence>
<protein>
    <recommendedName>
        <fullName evidence="2">Protein-L-isoaspartate O-methyltransferase</fullName>
    </recommendedName>
    <alternativeName>
        <fullName evidence="3">Protein L-isoaspartyl methyltransferase</fullName>
    </alternativeName>
</protein>
<name>A0ABT0RT26_9SPHN</name>
<evidence type="ECO:0000256" key="2">
    <source>
        <dbReference type="ARBA" id="ARBA00013346"/>
    </source>
</evidence>
<organism evidence="4 5">
    <name type="scientific">Sphingomonas caseinilyticus</name>
    <dbReference type="NCBI Taxonomy" id="2908205"/>
    <lineage>
        <taxon>Bacteria</taxon>
        <taxon>Pseudomonadati</taxon>
        <taxon>Pseudomonadota</taxon>
        <taxon>Alphaproteobacteria</taxon>
        <taxon>Sphingomonadales</taxon>
        <taxon>Sphingomonadaceae</taxon>
        <taxon>Sphingomonas</taxon>
    </lineage>
</organism>
<dbReference type="RefSeq" id="WP_249903496.1">
    <property type="nucleotide sequence ID" value="NZ_JAMGBA010000001.1"/>
</dbReference>
<dbReference type="EMBL" id="JAMGBA010000001">
    <property type="protein sequence ID" value="MCL6698158.1"/>
    <property type="molecule type" value="Genomic_DNA"/>
</dbReference>
<sequence>MQDFSLARRTMVDNQLRPQGVTDRGVLAAMGKIERERFVPESARALAYFDRSVRIGHGRYLMPPAALGRLLTEAQPRAGERALVIGSGSGYSAAVLREAGLEVVALESDQALANQADSVGVETVVGSLQDGWNKGAPYDLILLEGAVEEVPAGLANQLAPGGRIAGAIVDRGVARLSVGTYAGGSVGWRSLADSDVETLPGFERPRAFTF</sequence>
<dbReference type="PANTHER" id="PTHR11579:SF18">
    <property type="entry name" value="PROTEIN-L-ISOASPARTATE O-METHYLTRANSFERASE"/>
    <property type="match status" value="1"/>
</dbReference>